<dbReference type="InterPro" id="IPR050960">
    <property type="entry name" value="AB_hydrolase_4_sf"/>
</dbReference>
<dbReference type="GO" id="GO:0048240">
    <property type="term" value="P:sperm capacitation"/>
    <property type="evidence" value="ECO:0007669"/>
    <property type="project" value="TreeGrafter"/>
</dbReference>
<dbReference type="Gene3D" id="3.40.50.1820">
    <property type="entry name" value="alpha/beta hydrolase"/>
    <property type="match status" value="1"/>
</dbReference>
<dbReference type="PANTHER" id="PTHR10794">
    <property type="entry name" value="ABHYDROLASE DOMAIN-CONTAINING PROTEIN"/>
    <property type="match status" value="1"/>
</dbReference>
<evidence type="ECO:0000256" key="2">
    <source>
        <dbReference type="PIRSR" id="PIRSR005211-1"/>
    </source>
</evidence>
<dbReference type="InterPro" id="IPR029058">
    <property type="entry name" value="AB_hydrolase_fold"/>
</dbReference>
<dbReference type="InterPro" id="IPR012020">
    <property type="entry name" value="ABHD4"/>
</dbReference>
<dbReference type="SUPFAM" id="SSF53474">
    <property type="entry name" value="alpha/beta-Hydrolases"/>
    <property type="match status" value="1"/>
</dbReference>
<dbReference type="GO" id="GO:0036126">
    <property type="term" value="C:sperm flagellum"/>
    <property type="evidence" value="ECO:0007669"/>
    <property type="project" value="TreeGrafter"/>
</dbReference>
<protein>
    <submittedName>
        <fullName evidence="4">Receptor expression-enhancing protein 5</fullName>
    </submittedName>
</protein>
<keyword evidence="5" id="KW-1185">Reference proteome</keyword>
<proteinExistence type="inferred from homology"/>
<evidence type="ECO:0000313" key="4">
    <source>
        <dbReference type="EMBL" id="KAJ1361532.1"/>
    </source>
</evidence>
<dbReference type="PANTHER" id="PTHR10794:SF45">
    <property type="entry name" value="MONOACYLGLYCEROL LIPASE ABHD2"/>
    <property type="match status" value="1"/>
</dbReference>
<dbReference type="GO" id="GO:0097524">
    <property type="term" value="C:sperm plasma membrane"/>
    <property type="evidence" value="ECO:0007669"/>
    <property type="project" value="TreeGrafter"/>
</dbReference>
<dbReference type="PIRSF" id="PIRSF005211">
    <property type="entry name" value="Ab_hydro_YheT"/>
    <property type="match status" value="1"/>
</dbReference>
<evidence type="ECO:0000256" key="1">
    <source>
        <dbReference type="ARBA" id="ARBA00010884"/>
    </source>
</evidence>
<dbReference type="GO" id="GO:0043401">
    <property type="term" value="P:steroid hormone receptor signaling pathway"/>
    <property type="evidence" value="ECO:0007669"/>
    <property type="project" value="TreeGrafter"/>
</dbReference>
<dbReference type="GO" id="GO:0046464">
    <property type="term" value="P:acylglycerol catabolic process"/>
    <property type="evidence" value="ECO:0007669"/>
    <property type="project" value="TreeGrafter"/>
</dbReference>
<keyword evidence="4" id="KW-0675">Receptor</keyword>
<dbReference type="GO" id="GO:0051792">
    <property type="term" value="P:medium-chain fatty acid biosynthetic process"/>
    <property type="evidence" value="ECO:0007669"/>
    <property type="project" value="TreeGrafter"/>
</dbReference>
<dbReference type="EMBL" id="JAHQIW010004221">
    <property type="protein sequence ID" value="KAJ1361532.1"/>
    <property type="molecule type" value="Genomic_DNA"/>
</dbReference>
<reference evidence="4" key="1">
    <citation type="submission" date="2021-06" db="EMBL/GenBank/DDBJ databases">
        <title>Parelaphostrongylus tenuis whole genome reference sequence.</title>
        <authorList>
            <person name="Garwood T.J."/>
            <person name="Larsen P.A."/>
            <person name="Fountain-Jones N.M."/>
            <person name="Garbe J.R."/>
            <person name="Macchietto M.G."/>
            <person name="Kania S.A."/>
            <person name="Gerhold R.W."/>
            <person name="Richards J.E."/>
            <person name="Wolf T.M."/>
        </authorList>
    </citation>
    <scope>NUCLEOTIDE SEQUENCE</scope>
    <source>
        <strain evidence="4">MNPRO001-30</strain>
        <tissue evidence="4">Meninges</tissue>
    </source>
</reference>
<evidence type="ECO:0000259" key="3">
    <source>
        <dbReference type="Pfam" id="PF00561"/>
    </source>
</evidence>
<sequence>MWLWSFWQDIIGDPVDYLSLSSFEWPSSGMIFWLLLTAIIVRFLHIFESPSAPEVTLLEKADDATMKNLISSLDILNEPYRPPGLWGRSGHLQTIAYGLLGHASLRRTFDRRASIHCSDGSTVMFDIFEPVNKHESGLDITLALTPGIANTSESNYIRTCVHYAQERGYRCAVLNHLGALTAVKLTGNRIFSYGSTEELRVMMNQLFSDYPRSYFINIGFSMGANITTRFLIEATNKQKKRILMGLSVCQGYSATISTPMYHDWENGRRIYNYFITENMKRLLRRNYDQAVAPHVAKGLIDEQRLWSTTSIVAFDENYNRRVAGFSTLEAFYEWCDCLPHLSKLCVPMIFLNAEDDPLIPRSLWEPVKEMASRSEYMAFILTRHGGHLGFLEGGSFAPYSITWLDRFIVDMADKAVMLFAS</sequence>
<feature type="domain" description="AB hydrolase-1" evidence="3">
    <location>
        <begin position="145"/>
        <end position="393"/>
    </location>
</feature>
<comment type="similarity">
    <text evidence="1">Belongs to the AB hydrolase superfamily. AB hydrolase 4 family.</text>
</comment>
<dbReference type="GO" id="GO:0047372">
    <property type="term" value="F:monoacylglycerol lipase activity"/>
    <property type="evidence" value="ECO:0007669"/>
    <property type="project" value="TreeGrafter"/>
</dbReference>
<dbReference type="AlphaFoldDB" id="A0AAD5MN49"/>
<dbReference type="GO" id="GO:0051793">
    <property type="term" value="P:medium-chain fatty acid catabolic process"/>
    <property type="evidence" value="ECO:0007669"/>
    <property type="project" value="TreeGrafter"/>
</dbReference>
<comment type="caution">
    <text evidence="4">The sequence shown here is derived from an EMBL/GenBank/DDBJ whole genome shotgun (WGS) entry which is preliminary data.</text>
</comment>
<organism evidence="4 5">
    <name type="scientific">Parelaphostrongylus tenuis</name>
    <name type="common">Meningeal worm</name>
    <dbReference type="NCBI Taxonomy" id="148309"/>
    <lineage>
        <taxon>Eukaryota</taxon>
        <taxon>Metazoa</taxon>
        <taxon>Ecdysozoa</taxon>
        <taxon>Nematoda</taxon>
        <taxon>Chromadorea</taxon>
        <taxon>Rhabditida</taxon>
        <taxon>Rhabditina</taxon>
        <taxon>Rhabditomorpha</taxon>
        <taxon>Strongyloidea</taxon>
        <taxon>Metastrongylidae</taxon>
        <taxon>Parelaphostrongylus</taxon>
    </lineage>
</organism>
<dbReference type="Proteomes" id="UP001196413">
    <property type="component" value="Unassembled WGS sequence"/>
</dbReference>
<feature type="active site" description="Charge relay system" evidence="2">
    <location>
        <position position="387"/>
    </location>
</feature>
<dbReference type="InterPro" id="IPR000073">
    <property type="entry name" value="AB_hydrolase_1"/>
</dbReference>
<evidence type="ECO:0000313" key="5">
    <source>
        <dbReference type="Proteomes" id="UP001196413"/>
    </source>
</evidence>
<feature type="active site" description="Charge relay system" evidence="2">
    <location>
        <position position="221"/>
    </location>
</feature>
<gene>
    <name evidence="4" type="primary">REEP5</name>
    <name evidence="4" type="ORF">KIN20_020806</name>
</gene>
<name>A0AAD5MN49_PARTN</name>
<dbReference type="Pfam" id="PF00561">
    <property type="entry name" value="Abhydrolase_1"/>
    <property type="match status" value="1"/>
</dbReference>
<accession>A0AAD5MN49</accession>
<dbReference type="GO" id="GO:0008126">
    <property type="term" value="F:acetylesterase activity"/>
    <property type="evidence" value="ECO:0007669"/>
    <property type="project" value="TreeGrafter"/>
</dbReference>
<feature type="active site" description="Charge relay system" evidence="2">
    <location>
        <position position="356"/>
    </location>
</feature>